<proteinExistence type="predicted"/>
<reference evidence="1" key="1">
    <citation type="submission" date="2019-08" db="EMBL/GenBank/DDBJ databases">
        <authorList>
            <person name="Kucharzyk K."/>
            <person name="Murdoch R.W."/>
            <person name="Higgins S."/>
            <person name="Loffler F."/>
        </authorList>
    </citation>
    <scope>NUCLEOTIDE SEQUENCE</scope>
</reference>
<comment type="caution">
    <text evidence="1">The sequence shown here is derived from an EMBL/GenBank/DDBJ whole genome shotgun (WGS) entry which is preliminary data.</text>
</comment>
<gene>
    <name evidence="1" type="ORF">SDC9_143871</name>
</gene>
<accession>A0A645E5C6</accession>
<dbReference type="EMBL" id="VSSQ01043061">
    <property type="protein sequence ID" value="MPM96706.1"/>
    <property type="molecule type" value="Genomic_DNA"/>
</dbReference>
<name>A0A645E5C6_9ZZZZ</name>
<organism evidence="1">
    <name type="scientific">bioreactor metagenome</name>
    <dbReference type="NCBI Taxonomy" id="1076179"/>
    <lineage>
        <taxon>unclassified sequences</taxon>
        <taxon>metagenomes</taxon>
        <taxon>ecological metagenomes</taxon>
    </lineage>
</organism>
<sequence>MGHKNGRYPGLLLDAADLFTHLKAQARVQVGKRFVQQQEAGVLHQGSGNRDALLLASRQLLGLAAQHVLHVDKPGHFHSPCLPLCFGNLLDLQGKADIAQHRHVRVKRVVLKYQANAALFGGDVRNILIIKQDLALCNGQDPREHVEHRAFAAARRSQQAYELAILQRDAEVVHRRKVTEFLGKVLHHNAHSRTLRSIK</sequence>
<evidence type="ECO:0000313" key="1">
    <source>
        <dbReference type="EMBL" id="MPM96706.1"/>
    </source>
</evidence>
<protein>
    <submittedName>
        <fullName evidence="1">Uncharacterized protein</fullName>
    </submittedName>
</protein>
<dbReference type="AntiFam" id="ANF00142">
    <property type="entry name" value="Shadow ORF (opposite yadG)"/>
</dbReference>
<dbReference type="AlphaFoldDB" id="A0A645E5C6"/>
<dbReference type="AntiFam" id="ANF00095">
    <property type="entry name" value="Shadow ORF (opposite ABC transporters)"/>
</dbReference>